<keyword evidence="1" id="KW-0808">Transferase</keyword>
<accession>F4RUE9</accession>
<evidence type="ECO:0000256" key="2">
    <source>
        <dbReference type="ARBA" id="ARBA00022786"/>
    </source>
</evidence>
<dbReference type="AlphaFoldDB" id="F4RUE9"/>
<organism evidence="5">
    <name type="scientific">Melampsora larici-populina (strain 98AG31 / pathotype 3-4-7)</name>
    <name type="common">Poplar leaf rust fungus</name>
    <dbReference type="NCBI Taxonomy" id="747676"/>
    <lineage>
        <taxon>Eukaryota</taxon>
        <taxon>Fungi</taxon>
        <taxon>Dikarya</taxon>
        <taxon>Basidiomycota</taxon>
        <taxon>Pucciniomycotina</taxon>
        <taxon>Pucciniomycetes</taxon>
        <taxon>Pucciniales</taxon>
        <taxon>Melampsoraceae</taxon>
        <taxon>Melampsora</taxon>
    </lineage>
</organism>
<dbReference type="InParanoid" id="F4RUE9"/>
<dbReference type="EMBL" id="GL883121">
    <property type="protein sequence ID" value="EGG04010.1"/>
    <property type="molecule type" value="Genomic_DNA"/>
</dbReference>
<dbReference type="HOGENOM" id="CLU_2250705_0_0_1"/>
<dbReference type="KEGG" id="mlr:MELLADRAFT_89730"/>
<dbReference type="Pfam" id="PF10408">
    <property type="entry name" value="Ufd2P_core"/>
    <property type="match status" value="1"/>
</dbReference>
<dbReference type="InterPro" id="IPR019474">
    <property type="entry name" value="Ub_conjug_fac_E4_core"/>
</dbReference>
<evidence type="ECO:0000259" key="3">
    <source>
        <dbReference type="Pfam" id="PF10408"/>
    </source>
</evidence>
<evidence type="ECO:0000313" key="5">
    <source>
        <dbReference type="Proteomes" id="UP000001072"/>
    </source>
</evidence>
<proteinExistence type="predicted"/>
<keyword evidence="5" id="KW-1185">Reference proteome</keyword>
<dbReference type="STRING" id="747676.F4RUE9"/>
<keyword evidence="2" id="KW-0833">Ubl conjugation pathway</keyword>
<name>F4RUE9_MELLP</name>
<feature type="domain" description="Ubiquitin conjugation factor E4 core" evidence="3">
    <location>
        <begin position="1"/>
        <end position="37"/>
    </location>
</feature>
<dbReference type="RefSeq" id="XP_007412803.1">
    <property type="nucleotide sequence ID" value="XM_007412741.1"/>
</dbReference>
<evidence type="ECO:0000313" key="4">
    <source>
        <dbReference type="EMBL" id="EGG04010.1"/>
    </source>
</evidence>
<reference evidence="5" key="1">
    <citation type="journal article" date="2011" name="Proc. Natl. Acad. Sci. U.S.A.">
        <title>Obligate biotrophy features unraveled by the genomic analysis of rust fungi.</title>
        <authorList>
            <person name="Duplessis S."/>
            <person name="Cuomo C.A."/>
            <person name="Lin Y.-C."/>
            <person name="Aerts A."/>
            <person name="Tisserant E."/>
            <person name="Veneault-Fourrey C."/>
            <person name="Joly D.L."/>
            <person name="Hacquard S."/>
            <person name="Amselem J."/>
            <person name="Cantarel B.L."/>
            <person name="Chiu R."/>
            <person name="Coutinho P.M."/>
            <person name="Feau N."/>
            <person name="Field M."/>
            <person name="Frey P."/>
            <person name="Gelhaye E."/>
            <person name="Goldberg J."/>
            <person name="Grabherr M.G."/>
            <person name="Kodira C.D."/>
            <person name="Kohler A."/>
            <person name="Kuees U."/>
            <person name="Lindquist E.A."/>
            <person name="Lucas S.M."/>
            <person name="Mago R."/>
            <person name="Mauceli E."/>
            <person name="Morin E."/>
            <person name="Murat C."/>
            <person name="Pangilinan J.L."/>
            <person name="Park R."/>
            <person name="Pearson M."/>
            <person name="Quesneville H."/>
            <person name="Rouhier N."/>
            <person name="Sakthikumar S."/>
            <person name="Salamov A.A."/>
            <person name="Schmutz J."/>
            <person name="Selles B."/>
            <person name="Shapiro H."/>
            <person name="Tanguay P."/>
            <person name="Tuskan G.A."/>
            <person name="Henrissat B."/>
            <person name="Van de Peer Y."/>
            <person name="Rouze P."/>
            <person name="Ellis J.G."/>
            <person name="Dodds P.N."/>
            <person name="Schein J.E."/>
            <person name="Zhong S."/>
            <person name="Hamelin R.C."/>
            <person name="Grigoriev I.V."/>
            <person name="Szabo L.J."/>
            <person name="Martin F."/>
        </authorList>
    </citation>
    <scope>NUCLEOTIDE SEQUENCE [LARGE SCALE GENOMIC DNA]</scope>
    <source>
        <strain evidence="5">98AG31 / pathotype 3-4-7</strain>
    </source>
</reference>
<sequence length="104" mass="11531">MLDYNLETLAGPKCQSLQVKDPDKFNFYPKKLSTDILSSPATSIMSQSEIEELQAIPQFLVEEKNFVTLSNSRHQCVLGTWKLLVVGCLTPTCHNCSSVPTGLL</sequence>
<dbReference type="VEuPathDB" id="FungiDB:MELLADRAFT_89730"/>
<gene>
    <name evidence="4" type="ORF">MELLADRAFT_89730</name>
</gene>
<dbReference type="GeneID" id="18935302"/>
<evidence type="ECO:0000256" key="1">
    <source>
        <dbReference type="ARBA" id="ARBA00022679"/>
    </source>
</evidence>
<dbReference type="GO" id="GO:0000151">
    <property type="term" value="C:ubiquitin ligase complex"/>
    <property type="evidence" value="ECO:0007669"/>
    <property type="project" value="InterPro"/>
</dbReference>
<protein>
    <recommendedName>
        <fullName evidence="3">Ubiquitin conjugation factor E4 core domain-containing protein</fullName>
    </recommendedName>
</protein>
<dbReference type="Proteomes" id="UP000001072">
    <property type="component" value="Unassembled WGS sequence"/>
</dbReference>
<dbReference type="GO" id="GO:0016567">
    <property type="term" value="P:protein ubiquitination"/>
    <property type="evidence" value="ECO:0007669"/>
    <property type="project" value="InterPro"/>
</dbReference>
<dbReference type="OrthoDB" id="20295at2759"/>
<dbReference type="GO" id="GO:0034450">
    <property type="term" value="F:ubiquitin-ubiquitin ligase activity"/>
    <property type="evidence" value="ECO:0007669"/>
    <property type="project" value="InterPro"/>
</dbReference>
<dbReference type="GO" id="GO:0006511">
    <property type="term" value="P:ubiquitin-dependent protein catabolic process"/>
    <property type="evidence" value="ECO:0007669"/>
    <property type="project" value="InterPro"/>
</dbReference>